<dbReference type="Proteomes" id="UP000027138">
    <property type="component" value="Unassembled WGS sequence"/>
</dbReference>
<dbReference type="SMART" id="SM00432">
    <property type="entry name" value="MADS"/>
    <property type="match status" value="1"/>
</dbReference>
<dbReference type="Gene3D" id="3.40.1810.10">
    <property type="entry name" value="Transcription factor, MADS-box"/>
    <property type="match status" value="1"/>
</dbReference>
<dbReference type="GO" id="GO:0045944">
    <property type="term" value="P:positive regulation of transcription by RNA polymerase II"/>
    <property type="evidence" value="ECO:0007669"/>
    <property type="project" value="InterPro"/>
</dbReference>
<dbReference type="Pfam" id="PF00319">
    <property type="entry name" value="SRF-TF"/>
    <property type="match status" value="1"/>
</dbReference>
<dbReference type="SUPFAM" id="SSF55455">
    <property type="entry name" value="SRF-like"/>
    <property type="match status" value="1"/>
</dbReference>
<keyword evidence="3" id="KW-0238">DNA-binding</keyword>
<gene>
    <name evidence="8" type="ORF">JCGZ_09931</name>
</gene>
<evidence type="ECO:0000313" key="8">
    <source>
        <dbReference type="EMBL" id="KDP35959.1"/>
    </source>
</evidence>
<evidence type="ECO:0000256" key="2">
    <source>
        <dbReference type="ARBA" id="ARBA00023015"/>
    </source>
</evidence>
<dbReference type="PRINTS" id="PR00404">
    <property type="entry name" value="MADSDOMAIN"/>
</dbReference>
<evidence type="ECO:0000313" key="9">
    <source>
        <dbReference type="Proteomes" id="UP000027138"/>
    </source>
</evidence>
<evidence type="ECO:0000256" key="5">
    <source>
        <dbReference type="ARBA" id="ARBA00023242"/>
    </source>
</evidence>
<evidence type="ECO:0000256" key="6">
    <source>
        <dbReference type="SAM" id="MobiDB-lite"/>
    </source>
</evidence>
<keyword evidence="9" id="KW-1185">Reference proteome</keyword>
<evidence type="ECO:0000259" key="7">
    <source>
        <dbReference type="PROSITE" id="PS50066"/>
    </source>
</evidence>
<dbReference type="InterPro" id="IPR036879">
    <property type="entry name" value="TF_MADSbox_sf"/>
</dbReference>
<evidence type="ECO:0000256" key="3">
    <source>
        <dbReference type="ARBA" id="ARBA00023125"/>
    </source>
</evidence>
<keyword evidence="2" id="KW-0805">Transcription regulation</keyword>
<organism evidence="8 9">
    <name type="scientific">Jatropha curcas</name>
    <name type="common">Barbados nut</name>
    <dbReference type="NCBI Taxonomy" id="180498"/>
    <lineage>
        <taxon>Eukaryota</taxon>
        <taxon>Viridiplantae</taxon>
        <taxon>Streptophyta</taxon>
        <taxon>Embryophyta</taxon>
        <taxon>Tracheophyta</taxon>
        <taxon>Spermatophyta</taxon>
        <taxon>Magnoliopsida</taxon>
        <taxon>eudicotyledons</taxon>
        <taxon>Gunneridae</taxon>
        <taxon>Pentapetalae</taxon>
        <taxon>rosids</taxon>
        <taxon>fabids</taxon>
        <taxon>Malpighiales</taxon>
        <taxon>Euphorbiaceae</taxon>
        <taxon>Crotonoideae</taxon>
        <taxon>Jatropheae</taxon>
        <taxon>Jatropha</taxon>
    </lineage>
</organism>
<feature type="domain" description="MADS-box" evidence="7">
    <location>
        <begin position="108"/>
        <end position="168"/>
    </location>
</feature>
<dbReference type="PROSITE" id="PS50066">
    <property type="entry name" value="MADS_BOX_2"/>
    <property type="match status" value="1"/>
</dbReference>
<dbReference type="EMBL" id="KK914463">
    <property type="protein sequence ID" value="KDP35959.1"/>
    <property type="molecule type" value="Genomic_DNA"/>
</dbReference>
<keyword evidence="5" id="KW-0539">Nucleus</keyword>
<dbReference type="PROSITE" id="PS00350">
    <property type="entry name" value="MADS_BOX_1"/>
    <property type="match status" value="1"/>
</dbReference>
<dbReference type="PANTHER" id="PTHR48019">
    <property type="entry name" value="SERUM RESPONSE FACTOR HOMOLOG"/>
    <property type="match status" value="1"/>
</dbReference>
<dbReference type="GO" id="GO:0046983">
    <property type="term" value="F:protein dimerization activity"/>
    <property type="evidence" value="ECO:0007669"/>
    <property type="project" value="InterPro"/>
</dbReference>
<comment type="subcellular location">
    <subcellularLocation>
        <location evidence="1">Nucleus</location>
    </subcellularLocation>
</comment>
<protein>
    <recommendedName>
        <fullName evidence="7">MADS-box domain-containing protein</fullName>
    </recommendedName>
</protein>
<keyword evidence="4" id="KW-0804">Transcription</keyword>
<feature type="region of interest" description="Disordered" evidence="6">
    <location>
        <begin position="28"/>
        <end position="56"/>
    </location>
</feature>
<dbReference type="InterPro" id="IPR050142">
    <property type="entry name" value="MADS-box/MEF2_TF"/>
</dbReference>
<dbReference type="InterPro" id="IPR002100">
    <property type="entry name" value="TF_MADSbox"/>
</dbReference>
<evidence type="ECO:0000256" key="4">
    <source>
        <dbReference type="ARBA" id="ARBA00023163"/>
    </source>
</evidence>
<reference evidence="8 9" key="1">
    <citation type="journal article" date="2014" name="PLoS ONE">
        <title>Global Analysis of Gene Expression Profiles in Physic Nut (Jatropha curcas L.) Seedlings Exposed to Salt Stress.</title>
        <authorList>
            <person name="Zhang L."/>
            <person name="Zhang C."/>
            <person name="Wu P."/>
            <person name="Chen Y."/>
            <person name="Li M."/>
            <person name="Jiang H."/>
            <person name="Wu G."/>
        </authorList>
    </citation>
    <scope>NUCLEOTIDE SEQUENCE [LARGE SCALE GENOMIC DNA]</scope>
    <source>
        <strain evidence="9">cv. GZQX0401</strain>
        <tissue evidence="8">Young leaves</tissue>
    </source>
</reference>
<evidence type="ECO:0000256" key="1">
    <source>
        <dbReference type="ARBA" id="ARBA00004123"/>
    </source>
</evidence>
<dbReference type="GO" id="GO:0000977">
    <property type="term" value="F:RNA polymerase II transcription regulatory region sequence-specific DNA binding"/>
    <property type="evidence" value="ECO:0007669"/>
    <property type="project" value="InterPro"/>
</dbReference>
<accession>A0A067KVR8</accession>
<dbReference type="InterPro" id="IPR033896">
    <property type="entry name" value="MEF2-like_N"/>
</dbReference>
<dbReference type="OrthoDB" id="1878647at2759"/>
<proteinExistence type="predicted"/>
<sequence>MGSRDKDQMTSHHQPLLSRLVVRPLVIDRGDGGVGDSDGGNDYEPGEVHRDPPPYSCQDRYSDDPRWRSCNVGYGQCVPQGLVIGLGKKLIKERKELEFLIEQGKEKMGRGKIVIRRIDNSTSRQVTFSKRRSGLLKKARELSILCDAEVGVIIFSSTGKLYDYASTRSDFYLAFSSYIHKFMVV</sequence>
<dbReference type="CDD" id="cd00265">
    <property type="entry name" value="MADS_MEF2_like"/>
    <property type="match status" value="1"/>
</dbReference>
<dbReference type="AlphaFoldDB" id="A0A067KVR8"/>
<name>A0A067KVR8_JATCU</name>
<dbReference type="GO" id="GO:0005634">
    <property type="term" value="C:nucleus"/>
    <property type="evidence" value="ECO:0007669"/>
    <property type="project" value="UniProtKB-SubCell"/>
</dbReference>